<feature type="compositionally biased region" description="Basic and acidic residues" evidence="13">
    <location>
        <begin position="174"/>
        <end position="187"/>
    </location>
</feature>
<feature type="region of interest" description="Disordered" evidence="13">
    <location>
        <begin position="164"/>
        <end position="187"/>
    </location>
</feature>
<dbReference type="Pfam" id="PF00067">
    <property type="entry name" value="p450"/>
    <property type="match status" value="1"/>
</dbReference>
<dbReference type="GO" id="GO:0004497">
    <property type="term" value="F:monooxygenase activity"/>
    <property type="evidence" value="ECO:0007669"/>
    <property type="project" value="UniProtKB-KW"/>
</dbReference>
<comment type="subcellular location">
    <subcellularLocation>
        <location evidence="3">Endoplasmic reticulum membrane</location>
        <topology evidence="3">Peripheral membrane protein</topology>
    </subcellularLocation>
    <subcellularLocation>
        <location evidence="2">Microsome membrane</location>
        <topology evidence="2">Peripheral membrane protein</topology>
    </subcellularLocation>
</comment>
<keyword evidence="7" id="KW-0256">Endoplasmic reticulum</keyword>
<dbReference type="SUPFAM" id="SSF48264">
    <property type="entry name" value="Cytochrome P450"/>
    <property type="match status" value="1"/>
</dbReference>
<keyword evidence="5" id="KW-0349">Heme</keyword>
<dbReference type="PANTHER" id="PTHR24300:SF23">
    <property type="entry name" value="CYTOCHROME P450 2S1"/>
    <property type="match status" value="1"/>
</dbReference>
<dbReference type="GO" id="GO:0016705">
    <property type="term" value="F:oxidoreductase activity, acting on paired donors, with incorporation or reduction of molecular oxygen"/>
    <property type="evidence" value="ECO:0007669"/>
    <property type="project" value="InterPro"/>
</dbReference>
<keyword evidence="6" id="KW-0479">Metal-binding</keyword>
<gene>
    <name evidence="15" type="ORF">CK820_G0030504</name>
</gene>
<evidence type="ECO:0000256" key="11">
    <source>
        <dbReference type="ARBA" id="ARBA00023033"/>
    </source>
</evidence>
<dbReference type="PANTHER" id="PTHR24300">
    <property type="entry name" value="CYTOCHROME P450 508A4-RELATED"/>
    <property type="match status" value="1"/>
</dbReference>
<keyword evidence="11" id="KW-0503">Monooxygenase</keyword>
<reference evidence="15 16" key="1">
    <citation type="submission" date="2017-12" db="EMBL/GenBank/DDBJ databases">
        <title>High-resolution comparative analysis of great ape genomes.</title>
        <authorList>
            <person name="Pollen A."/>
            <person name="Hastie A."/>
            <person name="Hormozdiari F."/>
            <person name="Dougherty M."/>
            <person name="Liu R."/>
            <person name="Chaisson M."/>
            <person name="Hoppe E."/>
            <person name="Hill C."/>
            <person name="Pang A."/>
            <person name="Hillier L."/>
            <person name="Baker C."/>
            <person name="Armstrong J."/>
            <person name="Shendure J."/>
            <person name="Paten B."/>
            <person name="Wilson R."/>
            <person name="Chao H."/>
            <person name="Schneider V."/>
            <person name="Ventura M."/>
            <person name="Kronenberg Z."/>
            <person name="Murali S."/>
            <person name="Gordon D."/>
            <person name="Cantsilieris S."/>
            <person name="Munson K."/>
            <person name="Nelson B."/>
            <person name="Raja A."/>
            <person name="Underwood J."/>
            <person name="Diekhans M."/>
            <person name="Fiddes I."/>
            <person name="Haussler D."/>
            <person name="Eichler E."/>
        </authorList>
    </citation>
    <scope>NUCLEOTIDE SEQUENCE [LARGE SCALE GENOMIC DNA]</scope>
    <source>
        <strain evidence="15">Yerkes chimp pedigree #C0471</strain>
    </source>
</reference>
<evidence type="ECO:0000256" key="10">
    <source>
        <dbReference type="ARBA" id="ARBA00023004"/>
    </source>
</evidence>
<evidence type="ECO:0000256" key="1">
    <source>
        <dbReference type="ARBA" id="ARBA00001971"/>
    </source>
</evidence>
<evidence type="ECO:0000256" key="5">
    <source>
        <dbReference type="ARBA" id="ARBA00022617"/>
    </source>
</evidence>
<organism evidence="15 16">
    <name type="scientific">Pan troglodytes</name>
    <name type="common">Chimpanzee</name>
    <dbReference type="NCBI Taxonomy" id="9598"/>
    <lineage>
        <taxon>Eukaryota</taxon>
        <taxon>Metazoa</taxon>
        <taxon>Chordata</taxon>
        <taxon>Craniata</taxon>
        <taxon>Vertebrata</taxon>
        <taxon>Euteleostomi</taxon>
        <taxon>Mammalia</taxon>
        <taxon>Eutheria</taxon>
        <taxon>Euarchontoglires</taxon>
        <taxon>Primates</taxon>
        <taxon>Haplorrhini</taxon>
        <taxon>Catarrhini</taxon>
        <taxon>Hominidae</taxon>
        <taxon>Pan</taxon>
    </lineage>
</organism>
<name>A0A2J8QG78_PANTR</name>
<dbReference type="GO" id="GO:0005789">
    <property type="term" value="C:endoplasmic reticulum membrane"/>
    <property type="evidence" value="ECO:0007669"/>
    <property type="project" value="UniProtKB-SubCell"/>
</dbReference>
<keyword evidence="8" id="KW-0492">Microsome</keyword>
<dbReference type="GO" id="GO:0005506">
    <property type="term" value="F:iron ion binding"/>
    <property type="evidence" value="ECO:0007669"/>
    <property type="project" value="InterPro"/>
</dbReference>
<protein>
    <submittedName>
        <fullName evidence="15">CYP2S1 isoform 4</fullName>
    </submittedName>
</protein>
<comment type="similarity">
    <text evidence="4">Belongs to the cytochrome P450 family.</text>
</comment>
<evidence type="ECO:0000313" key="16">
    <source>
        <dbReference type="Proteomes" id="UP000236370"/>
    </source>
</evidence>
<evidence type="ECO:0000256" key="7">
    <source>
        <dbReference type="ARBA" id="ARBA00022824"/>
    </source>
</evidence>
<dbReference type="EMBL" id="NBAG03000039">
    <property type="protein sequence ID" value="PNI95272.1"/>
    <property type="molecule type" value="Genomic_DNA"/>
</dbReference>
<proteinExistence type="inferred from homology"/>
<keyword evidence="9" id="KW-0560">Oxidoreductase</keyword>
<dbReference type="AlphaFoldDB" id="A0A2J8QG78"/>
<dbReference type="InterPro" id="IPR001128">
    <property type="entry name" value="Cyt_P450"/>
</dbReference>
<evidence type="ECO:0000256" key="3">
    <source>
        <dbReference type="ARBA" id="ARBA00004406"/>
    </source>
</evidence>
<evidence type="ECO:0000256" key="13">
    <source>
        <dbReference type="SAM" id="MobiDB-lite"/>
    </source>
</evidence>
<dbReference type="FunFam" id="1.10.630.10:FF:000238">
    <property type="entry name" value="Cytochrome P450 2A6"/>
    <property type="match status" value="1"/>
</dbReference>
<comment type="cofactor">
    <cofactor evidence="1">
        <name>heme</name>
        <dbReference type="ChEBI" id="CHEBI:30413"/>
    </cofactor>
</comment>
<dbReference type="InterPro" id="IPR036396">
    <property type="entry name" value="Cyt_P450_sf"/>
</dbReference>
<dbReference type="SMR" id="A0A2J8QG78"/>
<sequence length="187" mass="20496">MEATGTWALLLALALLLLLTLALSGTRARGHLPPGPTPLPLLGNLLQLRPGALYSGLMRLSKKYGPVFTIYLGPWRPVVVLVGQEAVREALGGQAEEFSGRGTVAMLEGTFDGHGVFFSNGERWRQLRKFTMLALRDLGMGKREGEELIQAEARCLVETFQGTEGGTKPRHRIHQQEHADDSHLFAV</sequence>
<evidence type="ECO:0000256" key="6">
    <source>
        <dbReference type="ARBA" id="ARBA00022723"/>
    </source>
</evidence>
<feature type="signal peptide" evidence="14">
    <location>
        <begin position="1"/>
        <end position="22"/>
    </location>
</feature>
<dbReference type="InterPro" id="IPR050182">
    <property type="entry name" value="Cytochrome_P450_fam2"/>
</dbReference>
<dbReference type="Gene3D" id="1.10.630.10">
    <property type="entry name" value="Cytochrome P450"/>
    <property type="match status" value="1"/>
</dbReference>
<keyword evidence="14" id="KW-0732">Signal</keyword>
<evidence type="ECO:0000313" key="15">
    <source>
        <dbReference type="EMBL" id="PNI95272.1"/>
    </source>
</evidence>
<evidence type="ECO:0000256" key="4">
    <source>
        <dbReference type="ARBA" id="ARBA00010617"/>
    </source>
</evidence>
<keyword evidence="10" id="KW-0408">Iron</keyword>
<evidence type="ECO:0000256" key="12">
    <source>
        <dbReference type="ARBA" id="ARBA00023136"/>
    </source>
</evidence>
<feature type="non-terminal residue" evidence="15">
    <location>
        <position position="187"/>
    </location>
</feature>
<evidence type="ECO:0000256" key="8">
    <source>
        <dbReference type="ARBA" id="ARBA00022848"/>
    </source>
</evidence>
<feature type="chain" id="PRO_5014347609" evidence="14">
    <location>
        <begin position="23"/>
        <end position="187"/>
    </location>
</feature>
<dbReference type="Proteomes" id="UP000236370">
    <property type="component" value="Unassembled WGS sequence"/>
</dbReference>
<evidence type="ECO:0000256" key="2">
    <source>
        <dbReference type="ARBA" id="ARBA00004174"/>
    </source>
</evidence>
<evidence type="ECO:0000256" key="9">
    <source>
        <dbReference type="ARBA" id="ARBA00023002"/>
    </source>
</evidence>
<evidence type="ECO:0000256" key="14">
    <source>
        <dbReference type="SAM" id="SignalP"/>
    </source>
</evidence>
<comment type="caution">
    <text evidence="15">The sequence shown here is derived from an EMBL/GenBank/DDBJ whole genome shotgun (WGS) entry which is preliminary data.</text>
</comment>
<dbReference type="GO" id="GO:0020037">
    <property type="term" value="F:heme binding"/>
    <property type="evidence" value="ECO:0007669"/>
    <property type="project" value="InterPro"/>
</dbReference>
<keyword evidence="12" id="KW-0472">Membrane</keyword>
<accession>A0A2J8QG78</accession>